<dbReference type="GO" id="GO:0008233">
    <property type="term" value="F:peptidase activity"/>
    <property type="evidence" value="ECO:0007669"/>
    <property type="project" value="UniProtKB-KW"/>
</dbReference>
<dbReference type="AlphaFoldDB" id="A0AAD4YMS0"/>
<dbReference type="InterPro" id="IPR025724">
    <property type="entry name" value="GAG-pre-integrase_dom"/>
</dbReference>
<proteinExistence type="predicted"/>
<dbReference type="InterPro" id="IPR029472">
    <property type="entry name" value="Copia-like_N"/>
</dbReference>
<reference evidence="3 4" key="1">
    <citation type="journal article" date="2022" name="G3 (Bethesda)">
        <title>Whole-genome sequence and methylome profiling of the almond [Prunus dulcis (Mill.) D.A. Webb] cultivar 'Nonpareil'.</title>
        <authorList>
            <person name="D'Amico-Willman K.M."/>
            <person name="Ouma W.Z."/>
            <person name="Meulia T."/>
            <person name="Sideli G.M."/>
            <person name="Gradziel T.M."/>
            <person name="Fresnedo-Ramirez J."/>
        </authorList>
    </citation>
    <scope>NUCLEOTIDE SEQUENCE [LARGE SCALE GENOMIC DNA]</scope>
    <source>
        <strain evidence="3">Clone GOH B32 T37-40</strain>
    </source>
</reference>
<keyword evidence="1" id="KW-0645">Protease</keyword>
<dbReference type="PANTHER" id="PTHR42648">
    <property type="entry name" value="TRANSPOSASE, PUTATIVE-RELATED"/>
    <property type="match status" value="1"/>
</dbReference>
<dbReference type="GO" id="GO:0006508">
    <property type="term" value="P:proteolysis"/>
    <property type="evidence" value="ECO:0007669"/>
    <property type="project" value="UniProtKB-KW"/>
</dbReference>
<dbReference type="SUPFAM" id="SSF53098">
    <property type="entry name" value="Ribonuclease H-like"/>
    <property type="match status" value="1"/>
</dbReference>
<keyword evidence="4" id="KW-1185">Reference proteome</keyword>
<dbReference type="InterPro" id="IPR039537">
    <property type="entry name" value="Retrotran_Ty1/copia-like"/>
</dbReference>
<dbReference type="InterPro" id="IPR012337">
    <property type="entry name" value="RNaseH-like_sf"/>
</dbReference>
<dbReference type="InterPro" id="IPR054722">
    <property type="entry name" value="PolX-like_BBD"/>
</dbReference>
<accession>A0AAD4YMS0</accession>
<gene>
    <name evidence="3" type="ORF">L3X38_045053</name>
</gene>
<dbReference type="Pfam" id="PF14244">
    <property type="entry name" value="Retrotran_gag_3"/>
    <property type="match status" value="1"/>
</dbReference>
<dbReference type="EMBL" id="JAJFAZ020000008">
    <property type="protein sequence ID" value="KAI5315877.1"/>
    <property type="molecule type" value="Genomic_DNA"/>
</dbReference>
<evidence type="ECO:0000259" key="2">
    <source>
        <dbReference type="PROSITE" id="PS50994"/>
    </source>
</evidence>
<comment type="caution">
    <text evidence="3">The sequence shown here is derived from an EMBL/GenBank/DDBJ whole genome shotgun (WGS) entry which is preliminary data.</text>
</comment>
<evidence type="ECO:0000313" key="4">
    <source>
        <dbReference type="Proteomes" id="UP001054821"/>
    </source>
</evidence>
<protein>
    <recommendedName>
        <fullName evidence="2">Integrase catalytic domain-containing protein</fullName>
    </recommendedName>
</protein>
<keyword evidence="1" id="KW-0378">Hydrolase</keyword>
<dbReference type="Pfam" id="PF00665">
    <property type="entry name" value="rve"/>
    <property type="match status" value="1"/>
</dbReference>
<dbReference type="Pfam" id="PF22936">
    <property type="entry name" value="Pol_BBD"/>
    <property type="match status" value="1"/>
</dbReference>
<evidence type="ECO:0000313" key="3">
    <source>
        <dbReference type="EMBL" id="KAI5315877.1"/>
    </source>
</evidence>
<dbReference type="Pfam" id="PF14223">
    <property type="entry name" value="Retrotran_gag_2"/>
    <property type="match status" value="1"/>
</dbReference>
<organism evidence="3 4">
    <name type="scientific">Prunus dulcis</name>
    <name type="common">Almond</name>
    <name type="synonym">Amygdalus dulcis</name>
    <dbReference type="NCBI Taxonomy" id="3755"/>
    <lineage>
        <taxon>Eukaryota</taxon>
        <taxon>Viridiplantae</taxon>
        <taxon>Streptophyta</taxon>
        <taxon>Embryophyta</taxon>
        <taxon>Tracheophyta</taxon>
        <taxon>Spermatophyta</taxon>
        <taxon>Magnoliopsida</taxon>
        <taxon>eudicotyledons</taxon>
        <taxon>Gunneridae</taxon>
        <taxon>Pentapetalae</taxon>
        <taxon>rosids</taxon>
        <taxon>fabids</taxon>
        <taxon>Rosales</taxon>
        <taxon>Rosaceae</taxon>
        <taxon>Amygdaloideae</taxon>
        <taxon>Amygdaleae</taxon>
        <taxon>Prunus</taxon>
    </lineage>
</organism>
<dbReference type="InterPro" id="IPR036397">
    <property type="entry name" value="RNaseH_sf"/>
</dbReference>
<name>A0AAD4YMS0_PRUDU</name>
<dbReference type="Proteomes" id="UP001054821">
    <property type="component" value="Chromosome 8"/>
</dbReference>
<dbReference type="PROSITE" id="PS50994">
    <property type="entry name" value="INTEGRASE"/>
    <property type="match status" value="1"/>
</dbReference>
<dbReference type="Gene3D" id="3.30.420.10">
    <property type="entry name" value="Ribonuclease H-like superfamily/Ribonuclease H"/>
    <property type="match status" value="1"/>
</dbReference>
<dbReference type="GO" id="GO:0015074">
    <property type="term" value="P:DNA integration"/>
    <property type="evidence" value="ECO:0007669"/>
    <property type="project" value="InterPro"/>
</dbReference>
<dbReference type="Pfam" id="PF13976">
    <property type="entry name" value="gag_pre-integrs"/>
    <property type="match status" value="1"/>
</dbReference>
<dbReference type="PANTHER" id="PTHR42648:SF31">
    <property type="entry name" value="RNA-DIRECTED DNA POLYMERASE"/>
    <property type="match status" value="1"/>
</dbReference>
<evidence type="ECO:0000256" key="1">
    <source>
        <dbReference type="ARBA" id="ARBA00022670"/>
    </source>
</evidence>
<feature type="domain" description="Integrase catalytic" evidence="2">
    <location>
        <begin position="509"/>
        <end position="675"/>
    </location>
</feature>
<dbReference type="GO" id="GO:0003676">
    <property type="term" value="F:nucleic acid binding"/>
    <property type="evidence" value="ECO:0007669"/>
    <property type="project" value="InterPro"/>
</dbReference>
<sequence>MDVDGNPNLRLCSMLLNGFNYITWSRAVMLALGGRSKLGFINGTIRALEASDPKFEDWFCKDQLVMSWLLNSMEPQVAKIFSFSDSAHHLWESVQEMYGQQNNAARIFQLKKDIAGCYQDGKPFIKHLGKLKSMWNELSLYRPHTTDSATLLKRAEEDKNFQLLASLHQEYEDLRSHILMSAEIPSLNNVCTTIQREEIRKKVMNMETKTNAGSSDSSAFVSSSKMSESKSFKSKKPNITCSYCGHKKHTRDRCWVLHPHLKPKFSKDKGSQNSEANAAVCFNSVPNDIMANFTSNPSALLGQFATYLQQHGSSGNITQNGGASQTDAYANIATNPSAFLGHFASFLQQLGKSENSPLDGTVASGIFCAFMSALISISNSNFWIIDSGATDHMTNQKNNLHNFKAPAETQSVSVANGMNVQDRVTLRTIGRGHYLNGLYILHQMPSKSTTGVFQANSYPNGVLWHQRLSHPSDIVLSNMFSSLNNASHGCEVCRFSKQTRLSFSSSVTQKSRPFELVHSDVWGPAPLESHDGFKYFVIFVDDYSRATWLYLLKSKSEVASVFQDFHKLVMNQFDSQIKVLRTDNGTEFVNSSMTQYLSSYGIMHQTSCVGTPQQNGIVERKNRDLLEKTRSIMLNMNVPKKFWSHGVLTAAYLINRLPSRILKFKSPLEMNSEVKRVGGWSNPRMGDHPGKLLRELPETNPCGTLSSGPRADNIVLGV</sequence>
<dbReference type="InterPro" id="IPR001584">
    <property type="entry name" value="Integrase_cat-core"/>
</dbReference>